<feature type="non-terminal residue" evidence="3">
    <location>
        <position position="1"/>
    </location>
</feature>
<feature type="transmembrane region" description="Helical" evidence="2">
    <location>
        <begin position="74"/>
        <end position="93"/>
    </location>
</feature>
<organism evidence="3 4">
    <name type="scientific">Pristionchus entomophagus</name>
    <dbReference type="NCBI Taxonomy" id="358040"/>
    <lineage>
        <taxon>Eukaryota</taxon>
        <taxon>Metazoa</taxon>
        <taxon>Ecdysozoa</taxon>
        <taxon>Nematoda</taxon>
        <taxon>Chromadorea</taxon>
        <taxon>Rhabditida</taxon>
        <taxon>Rhabditina</taxon>
        <taxon>Diplogasteromorpha</taxon>
        <taxon>Diplogasteroidea</taxon>
        <taxon>Neodiplogasteridae</taxon>
        <taxon>Pristionchus</taxon>
    </lineage>
</organism>
<keyword evidence="4" id="KW-1185">Reference proteome</keyword>
<dbReference type="EMBL" id="BTSX01000001">
    <property type="protein sequence ID" value="GMS81648.1"/>
    <property type="molecule type" value="Genomic_DNA"/>
</dbReference>
<evidence type="ECO:0000256" key="1">
    <source>
        <dbReference type="SAM" id="MobiDB-lite"/>
    </source>
</evidence>
<comment type="caution">
    <text evidence="3">The sequence shown here is derived from an EMBL/GenBank/DDBJ whole genome shotgun (WGS) entry which is preliminary data.</text>
</comment>
<feature type="transmembrane region" description="Helical" evidence="2">
    <location>
        <begin position="12"/>
        <end position="37"/>
    </location>
</feature>
<keyword evidence="2" id="KW-1133">Transmembrane helix</keyword>
<dbReference type="AlphaFoldDB" id="A0AAV5SF11"/>
<reference evidence="3" key="1">
    <citation type="submission" date="2023-10" db="EMBL/GenBank/DDBJ databases">
        <title>Genome assembly of Pristionchus species.</title>
        <authorList>
            <person name="Yoshida K."/>
            <person name="Sommer R.J."/>
        </authorList>
    </citation>
    <scope>NUCLEOTIDE SEQUENCE</scope>
    <source>
        <strain evidence="3">RS0144</strain>
    </source>
</reference>
<keyword evidence="2" id="KW-0812">Transmembrane</keyword>
<gene>
    <name evidence="3" type="ORF">PENTCL1PPCAC_3823</name>
</gene>
<proteinExistence type="predicted"/>
<evidence type="ECO:0000256" key="2">
    <source>
        <dbReference type="SAM" id="Phobius"/>
    </source>
</evidence>
<keyword evidence="2" id="KW-0472">Membrane</keyword>
<evidence type="ECO:0000313" key="4">
    <source>
        <dbReference type="Proteomes" id="UP001432027"/>
    </source>
</evidence>
<protein>
    <submittedName>
        <fullName evidence="3">Uncharacterized protein</fullName>
    </submittedName>
</protein>
<feature type="transmembrane region" description="Helical" evidence="2">
    <location>
        <begin position="49"/>
        <end position="68"/>
    </location>
</feature>
<name>A0AAV5SF11_9BILA</name>
<dbReference type="Proteomes" id="UP001432027">
    <property type="component" value="Unassembled WGS sequence"/>
</dbReference>
<feature type="region of interest" description="Disordered" evidence="1">
    <location>
        <begin position="108"/>
        <end position="136"/>
    </location>
</feature>
<sequence length="164" mass="18484">SLGKLRVNEVIIWSQHLTLGVLSCFSGAIGILAWATHTKTWPRLEKQRAVFWCAPGVMCLILLIHVFLALFHFLILRVVYLWFSVMATALVLWDGFHFAASLQELLPEPTQSSETPPSKREPIQPPPPLKPAEKIATVTQKTPTVAPVGRYPKTNTRMQTLFNR</sequence>
<accession>A0AAV5SF11</accession>
<evidence type="ECO:0000313" key="3">
    <source>
        <dbReference type="EMBL" id="GMS81648.1"/>
    </source>
</evidence>